<name>E9S8G7_RUMAL</name>
<accession>E9S8G7</accession>
<evidence type="ECO:0000313" key="2">
    <source>
        <dbReference type="Proteomes" id="UP000004259"/>
    </source>
</evidence>
<keyword evidence="2" id="KW-1185">Reference proteome</keyword>
<dbReference type="Proteomes" id="UP000004259">
    <property type="component" value="Unassembled WGS sequence"/>
</dbReference>
<protein>
    <submittedName>
        <fullName evidence="1">Uncharacterized protein</fullName>
    </submittedName>
</protein>
<reference evidence="1" key="1">
    <citation type="submission" date="2011-02" db="EMBL/GenBank/DDBJ databases">
        <authorList>
            <person name="Nelson K.E."/>
            <person name="Sutton G."/>
            <person name="Torralba M."/>
            <person name="Durkin S."/>
            <person name="Harkins D."/>
            <person name="Montgomery R."/>
            <person name="Ziemer C."/>
            <person name="Klaassens E."/>
            <person name="Ocuiv P."/>
            <person name="Morrison M."/>
        </authorList>
    </citation>
    <scope>NUCLEOTIDE SEQUENCE [LARGE SCALE GENOMIC DNA]</scope>
    <source>
        <strain evidence="1">8</strain>
    </source>
</reference>
<dbReference type="RefSeq" id="WP_002847238.1">
    <property type="nucleotide sequence ID" value="NZ_ADKM02000023.1"/>
</dbReference>
<organism evidence="1 2">
    <name type="scientific">Ruminococcus albus 8</name>
    <dbReference type="NCBI Taxonomy" id="246199"/>
    <lineage>
        <taxon>Bacteria</taxon>
        <taxon>Bacillati</taxon>
        <taxon>Bacillota</taxon>
        <taxon>Clostridia</taxon>
        <taxon>Eubacteriales</taxon>
        <taxon>Oscillospiraceae</taxon>
        <taxon>Ruminococcus</taxon>
    </lineage>
</organism>
<gene>
    <name evidence="1" type="ORF">CUS_4871</name>
</gene>
<dbReference type="AlphaFoldDB" id="E9S8G7"/>
<sequence length="68" mass="8171">MKNRTMQEMNEQYKDCPVQINEYEVDGRRYRVHSHFIGDKDINDVMYRYAEDRALSEMLRLVPSVKSA</sequence>
<dbReference type="OrthoDB" id="1823143at2"/>
<proteinExistence type="predicted"/>
<dbReference type="EMBL" id="ADKM02000023">
    <property type="protein sequence ID" value="EGC04429.1"/>
    <property type="molecule type" value="Genomic_DNA"/>
</dbReference>
<evidence type="ECO:0000313" key="1">
    <source>
        <dbReference type="EMBL" id="EGC04429.1"/>
    </source>
</evidence>
<comment type="caution">
    <text evidence="1">The sequence shown here is derived from an EMBL/GenBank/DDBJ whole genome shotgun (WGS) entry which is preliminary data.</text>
</comment>
<dbReference type="STRING" id="246199.CUS_4871"/>